<feature type="transmembrane region" description="Helical" evidence="1">
    <location>
        <begin position="64"/>
        <end position="85"/>
    </location>
</feature>
<keyword evidence="1" id="KW-0472">Membrane</keyword>
<proteinExistence type="predicted"/>
<name>A0A1G8M6S2_9NOCA</name>
<evidence type="ECO:0000313" key="2">
    <source>
        <dbReference type="EMBL" id="SDI63621.1"/>
    </source>
</evidence>
<keyword evidence="1" id="KW-1133">Transmembrane helix</keyword>
<dbReference type="EMBL" id="FNDN01000009">
    <property type="protein sequence ID" value="SDI63621.1"/>
    <property type="molecule type" value="Genomic_DNA"/>
</dbReference>
<gene>
    <name evidence="2" type="ORF">SAMN05444695_109125</name>
</gene>
<sequence>MLLACVYVVAPALIVTLVLVVTTMARGGVFTGDLLIGPAVGALPAVAAGVWLRRTGYQEPAAWASTAFLAGLAQAFGGVVSSVLIRDDSGVDVSVALEWMWLWIWLLPMVSTYVANQARKLIVPPTTSALGDTSLRLPFHTRYLGHPKGHTMRPLFRFERWNKGIQLATIELTGEQLELAVVSPGNLGPATLPDEGLYASVPYNQIRRCRTITLGPEVSASPWMVLRTGTQLWAVPGEAILLTTDEFERYIPVDNATLICQLIERRIRRAHLIEAGAQTLR</sequence>
<feature type="transmembrane region" description="Helical" evidence="1">
    <location>
        <begin position="97"/>
        <end position="115"/>
    </location>
</feature>
<accession>A0A1G8M6S2</accession>
<evidence type="ECO:0000313" key="3">
    <source>
        <dbReference type="Proteomes" id="UP000183263"/>
    </source>
</evidence>
<dbReference type="Proteomes" id="UP000183263">
    <property type="component" value="Unassembled WGS sequence"/>
</dbReference>
<reference evidence="2 3" key="1">
    <citation type="submission" date="2016-10" db="EMBL/GenBank/DDBJ databases">
        <authorList>
            <person name="de Groot N.N."/>
        </authorList>
    </citation>
    <scope>NUCLEOTIDE SEQUENCE [LARGE SCALE GENOMIC DNA]</scope>
    <source>
        <strain evidence="2 3">DSM 44892</strain>
    </source>
</reference>
<protein>
    <submittedName>
        <fullName evidence="2">Uncharacterized protein</fullName>
    </submittedName>
</protein>
<keyword evidence="1" id="KW-0812">Transmembrane</keyword>
<feature type="transmembrane region" description="Helical" evidence="1">
    <location>
        <begin position="35"/>
        <end position="52"/>
    </location>
</feature>
<evidence type="ECO:0000256" key="1">
    <source>
        <dbReference type="SAM" id="Phobius"/>
    </source>
</evidence>
<keyword evidence="3" id="KW-1185">Reference proteome</keyword>
<organism evidence="2 3">
    <name type="scientific">Rhodococcus triatomae</name>
    <dbReference type="NCBI Taxonomy" id="300028"/>
    <lineage>
        <taxon>Bacteria</taxon>
        <taxon>Bacillati</taxon>
        <taxon>Actinomycetota</taxon>
        <taxon>Actinomycetes</taxon>
        <taxon>Mycobacteriales</taxon>
        <taxon>Nocardiaceae</taxon>
        <taxon>Rhodococcus</taxon>
    </lineage>
</organism>
<dbReference type="AlphaFoldDB" id="A0A1G8M6S2"/>